<evidence type="ECO:0000256" key="10">
    <source>
        <dbReference type="SAM" id="MobiDB-lite"/>
    </source>
</evidence>
<evidence type="ECO:0000256" key="3">
    <source>
        <dbReference type="ARBA" id="ARBA00022692"/>
    </source>
</evidence>
<evidence type="ECO:0000256" key="4">
    <source>
        <dbReference type="ARBA" id="ARBA00022792"/>
    </source>
</evidence>
<name>A0A9P4MYI3_9PLEO</name>
<feature type="transmembrane region" description="Helical" evidence="11">
    <location>
        <begin position="404"/>
        <end position="423"/>
    </location>
</feature>
<feature type="compositionally biased region" description="Low complexity" evidence="10">
    <location>
        <begin position="81"/>
        <end position="97"/>
    </location>
</feature>
<evidence type="ECO:0000256" key="5">
    <source>
        <dbReference type="ARBA" id="ARBA00022946"/>
    </source>
</evidence>
<keyword evidence="5" id="KW-0809">Transit peptide</keyword>
<evidence type="ECO:0000256" key="11">
    <source>
        <dbReference type="SAM" id="Phobius"/>
    </source>
</evidence>
<evidence type="ECO:0000256" key="1">
    <source>
        <dbReference type="ARBA" id="ARBA00004448"/>
    </source>
</evidence>
<dbReference type="GO" id="GO:0032977">
    <property type="term" value="F:membrane insertase activity"/>
    <property type="evidence" value="ECO:0007669"/>
    <property type="project" value="InterPro"/>
</dbReference>
<keyword evidence="3 9" id="KW-0812">Transmembrane</keyword>
<feature type="transmembrane region" description="Helical" evidence="11">
    <location>
        <begin position="360"/>
        <end position="383"/>
    </location>
</feature>
<gene>
    <name evidence="13" type="ORF">GQ43DRAFT_441090</name>
</gene>
<keyword evidence="6 11" id="KW-1133">Transmembrane helix</keyword>
<feature type="region of interest" description="Disordered" evidence="10">
    <location>
        <begin position="152"/>
        <end position="182"/>
    </location>
</feature>
<feature type="transmembrane region" description="Helical" evidence="11">
    <location>
        <begin position="247"/>
        <end position="269"/>
    </location>
</feature>
<dbReference type="OrthoDB" id="2148490at2759"/>
<organism evidence="13 14">
    <name type="scientific">Delitschia confertaspora ATCC 74209</name>
    <dbReference type="NCBI Taxonomy" id="1513339"/>
    <lineage>
        <taxon>Eukaryota</taxon>
        <taxon>Fungi</taxon>
        <taxon>Dikarya</taxon>
        <taxon>Ascomycota</taxon>
        <taxon>Pezizomycotina</taxon>
        <taxon>Dothideomycetes</taxon>
        <taxon>Pleosporomycetidae</taxon>
        <taxon>Pleosporales</taxon>
        <taxon>Delitschiaceae</taxon>
        <taxon>Delitschia</taxon>
    </lineage>
</organism>
<evidence type="ECO:0000313" key="14">
    <source>
        <dbReference type="Proteomes" id="UP000799536"/>
    </source>
</evidence>
<feature type="region of interest" description="Disordered" evidence="10">
    <location>
        <begin position="41"/>
        <end position="61"/>
    </location>
</feature>
<evidence type="ECO:0000256" key="9">
    <source>
        <dbReference type="RuleBase" id="RU003945"/>
    </source>
</evidence>
<dbReference type="GO" id="GO:0032979">
    <property type="term" value="P:protein insertion into mitochondrial inner membrane from matrix"/>
    <property type="evidence" value="ECO:0007669"/>
    <property type="project" value="TreeGrafter"/>
</dbReference>
<feature type="region of interest" description="Disordered" evidence="10">
    <location>
        <begin position="81"/>
        <end position="140"/>
    </location>
</feature>
<dbReference type="Proteomes" id="UP000799536">
    <property type="component" value="Unassembled WGS sequence"/>
</dbReference>
<evidence type="ECO:0000256" key="2">
    <source>
        <dbReference type="ARBA" id="ARBA00009877"/>
    </source>
</evidence>
<feature type="compositionally biased region" description="Polar residues" evidence="10">
    <location>
        <begin position="118"/>
        <end position="139"/>
    </location>
</feature>
<accession>A0A9P4MYI3</accession>
<feature type="transmembrane region" description="Helical" evidence="11">
    <location>
        <begin position="318"/>
        <end position="340"/>
    </location>
</feature>
<keyword evidence="7" id="KW-0496">Mitochondrion</keyword>
<reference evidence="13" key="1">
    <citation type="journal article" date="2020" name="Stud. Mycol.">
        <title>101 Dothideomycetes genomes: a test case for predicting lifestyles and emergence of pathogens.</title>
        <authorList>
            <person name="Haridas S."/>
            <person name="Albert R."/>
            <person name="Binder M."/>
            <person name="Bloem J."/>
            <person name="Labutti K."/>
            <person name="Salamov A."/>
            <person name="Andreopoulos B."/>
            <person name="Baker S."/>
            <person name="Barry K."/>
            <person name="Bills G."/>
            <person name="Bluhm B."/>
            <person name="Cannon C."/>
            <person name="Castanera R."/>
            <person name="Culley D."/>
            <person name="Daum C."/>
            <person name="Ezra D."/>
            <person name="Gonzalez J."/>
            <person name="Henrissat B."/>
            <person name="Kuo A."/>
            <person name="Liang C."/>
            <person name="Lipzen A."/>
            <person name="Lutzoni F."/>
            <person name="Magnuson J."/>
            <person name="Mondo S."/>
            <person name="Nolan M."/>
            <person name="Ohm R."/>
            <person name="Pangilinan J."/>
            <person name="Park H.-J."/>
            <person name="Ramirez L."/>
            <person name="Alfaro M."/>
            <person name="Sun H."/>
            <person name="Tritt A."/>
            <person name="Yoshinaga Y."/>
            <person name="Zwiers L.-H."/>
            <person name="Turgeon B."/>
            <person name="Goodwin S."/>
            <person name="Spatafora J."/>
            <person name="Crous P."/>
            <person name="Grigoriev I."/>
        </authorList>
    </citation>
    <scope>NUCLEOTIDE SEQUENCE</scope>
    <source>
        <strain evidence="13">ATCC 74209</strain>
    </source>
</reference>
<dbReference type="InterPro" id="IPR028055">
    <property type="entry name" value="YidC/Oxa/ALB_C"/>
</dbReference>
<dbReference type="PANTHER" id="PTHR12428">
    <property type="entry name" value="OXA1"/>
    <property type="match status" value="1"/>
</dbReference>
<comment type="subcellular location">
    <subcellularLocation>
        <location evidence="9">Membrane</location>
        <topology evidence="9">Multi-pass membrane protein</topology>
    </subcellularLocation>
    <subcellularLocation>
        <location evidence="1">Mitochondrion inner membrane</location>
        <topology evidence="1">Multi-pass membrane protein</topology>
    </subcellularLocation>
</comment>
<dbReference type="GO" id="GO:0005743">
    <property type="term" value="C:mitochondrial inner membrane"/>
    <property type="evidence" value="ECO:0007669"/>
    <property type="project" value="UniProtKB-SubCell"/>
</dbReference>
<evidence type="ECO:0000256" key="8">
    <source>
        <dbReference type="ARBA" id="ARBA00023136"/>
    </source>
</evidence>
<feature type="compositionally biased region" description="Low complexity" evidence="10">
    <location>
        <begin position="168"/>
        <end position="181"/>
    </location>
</feature>
<feature type="region of interest" description="Disordered" evidence="10">
    <location>
        <begin position="587"/>
        <end position="625"/>
    </location>
</feature>
<evidence type="ECO:0000256" key="6">
    <source>
        <dbReference type="ARBA" id="ARBA00022989"/>
    </source>
</evidence>
<dbReference type="AlphaFoldDB" id="A0A9P4MYI3"/>
<sequence length="625" mass="67458">MLPSRGLKPALFAPTFQTQSLSFCSNASRKFSTVPRRTAVSSQCRTHGLHPSGWKAGSTNGPAPFSSTIAIRNASWWSSGSSKSFEESNSATQSTPAAPQPPPPEPVVITKTPELSPETLNSPAVTETPVSASSSSWYNPLSWGSKPAEAPAVDAVASSPAPAPQAPSTPEAPVTTATPELAPKHVETTVSTDTPAETVDGVLESALDPSLIPERIGYLKEMGLDFGWGPTAFNEWLIEHAHISLGLPWLGSIVAVTVLARVAIFPLMVQMSDNAARLETVAPVTTPLTQKYTQAMQSGDRPAMDAAQKQIRAIKQKAGIVGWKSFAGPLGQAVLGFGMFRLLRNMSDLPVPGMKDAGVLWFTDLTISDPYYLLPLVIGYTLHLTMKKGGEAANQTQFTPFMKMFMSSVVPVVMALFACWLPASLQISFLTSNIIGFGSQTIFRSNKLRQMIGLYPTPTPEVKELLARVQKGEITHQQALDIINKALSDTRSAASPAVAAAANAGAEVGVQYEAPTLQSLLPKDAVSKINIRPGAPIPAHLMRKSNATTDPFDEPIPEDFKGKMQWFAKNFRPSALGQRLQSWFAEKMGKPANQKLAEKRKEQAKKKAEEYEFRRKEALKANKGR</sequence>
<feature type="compositionally biased region" description="Basic and acidic residues" evidence="10">
    <location>
        <begin position="596"/>
        <end position="625"/>
    </location>
</feature>
<evidence type="ECO:0000256" key="7">
    <source>
        <dbReference type="ARBA" id="ARBA00023128"/>
    </source>
</evidence>
<proteinExistence type="inferred from homology"/>
<keyword evidence="4" id="KW-0999">Mitochondrion inner membrane</keyword>
<dbReference type="EMBL" id="ML993999">
    <property type="protein sequence ID" value="KAF2200915.1"/>
    <property type="molecule type" value="Genomic_DNA"/>
</dbReference>
<evidence type="ECO:0000313" key="13">
    <source>
        <dbReference type="EMBL" id="KAF2200915.1"/>
    </source>
</evidence>
<dbReference type="InterPro" id="IPR001708">
    <property type="entry name" value="YidC/ALB3/OXA1/COX18"/>
</dbReference>
<dbReference type="CDD" id="cd20069">
    <property type="entry name" value="5TM_Oxa1-like"/>
    <property type="match status" value="1"/>
</dbReference>
<dbReference type="PANTHER" id="PTHR12428:SF66">
    <property type="entry name" value="MITOCHONDRIAL INNER MEMBRANE PROTEIN OXA1L"/>
    <property type="match status" value="1"/>
</dbReference>
<keyword evidence="14" id="KW-1185">Reference proteome</keyword>
<keyword evidence="8 11" id="KW-0472">Membrane</keyword>
<comment type="similarity">
    <text evidence="2 9">Belongs to the OXA1/ALB3/YidC family.</text>
</comment>
<protein>
    <recommendedName>
        <fullName evidence="12">Membrane insertase YidC/Oxa/ALB C-terminal domain-containing protein</fullName>
    </recommendedName>
</protein>
<feature type="domain" description="Membrane insertase YidC/Oxa/ALB C-terminal" evidence="12">
    <location>
        <begin position="249"/>
        <end position="443"/>
    </location>
</feature>
<comment type="caution">
    <text evidence="13">The sequence shown here is derived from an EMBL/GenBank/DDBJ whole genome shotgun (WGS) entry which is preliminary data.</text>
</comment>
<dbReference type="Pfam" id="PF02096">
    <property type="entry name" value="60KD_IMP"/>
    <property type="match status" value="1"/>
</dbReference>
<evidence type="ECO:0000259" key="12">
    <source>
        <dbReference type="Pfam" id="PF02096"/>
    </source>
</evidence>